<evidence type="ECO:0000256" key="4">
    <source>
        <dbReference type="SAM" id="Coils"/>
    </source>
</evidence>
<dbReference type="PANTHER" id="PTHR43065">
    <property type="entry name" value="SENSOR HISTIDINE KINASE"/>
    <property type="match status" value="1"/>
</dbReference>
<protein>
    <recommendedName>
        <fullName evidence="2">histidine kinase</fullName>
        <ecNumber evidence="2">2.7.13.3</ecNumber>
    </recommendedName>
</protein>
<dbReference type="EMBL" id="BSOR01000008">
    <property type="protein sequence ID" value="GLR62976.1"/>
    <property type="molecule type" value="Genomic_DNA"/>
</dbReference>
<dbReference type="Gene3D" id="3.30.565.10">
    <property type="entry name" value="Histidine kinase-like ATPase, C-terminal domain"/>
    <property type="match status" value="1"/>
</dbReference>
<dbReference type="Gene3D" id="1.10.287.130">
    <property type="match status" value="1"/>
</dbReference>
<dbReference type="Gene3D" id="3.30.450.20">
    <property type="entry name" value="PAS domain"/>
    <property type="match status" value="1"/>
</dbReference>
<feature type="domain" description="Histidine kinase" evidence="5">
    <location>
        <begin position="210"/>
        <end position="442"/>
    </location>
</feature>
<dbReference type="InterPro" id="IPR036097">
    <property type="entry name" value="HisK_dim/P_sf"/>
</dbReference>
<reference evidence="7" key="1">
    <citation type="journal article" date="2019" name="Int. J. Syst. Evol. Microbiol.">
        <title>The Global Catalogue of Microorganisms (GCM) 10K type strain sequencing project: providing services to taxonomists for standard genome sequencing and annotation.</title>
        <authorList>
            <consortium name="The Broad Institute Genomics Platform"/>
            <consortium name="The Broad Institute Genome Sequencing Center for Infectious Disease"/>
            <person name="Wu L."/>
            <person name="Ma J."/>
        </authorList>
    </citation>
    <scope>NUCLEOTIDE SEQUENCE [LARGE SCALE GENOMIC DNA]</scope>
    <source>
        <strain evidence="7">NBRC 100033</strain>
    </source>
</reference>
<comment type="caution">
    <text evidence="6">The sequence shown here is derived from an EMBL/GenBank/DDBJ whole genome shotgun (WGS) entry which is preliminary data.</text>
</comment>
<dbReference type="InterPro" id="IPR003661">
    <property type="entry name" value="HisK_dim/P_dom"/>
</dbReference>
<dbReference type="Pfam" id="PF02518">
    <property type="entry name" value="HATPase_c"/>
    <property type="match status" value="1"/>
</dbReference>
<proteinExistence type="predicted"/>
<evidence type="ECO:0000256" key="2">
    <source>
        <dbReference type="ARBA" id="ARBA00012438"/>
    </source>
</evidence>
<keyword evidence="7" id="KW-1185">Reference proteome</keyword>
<keyword evidence="3" id="KW-0597">Phosphoprotein</keyword>
<evidence type="ECO:0000313" key="6">
    <source>
        <dbReference type="EMBL" id="GLR62976.1"/>
    </source>
</evidence>
<feature type="coiled-coil region" evidence="4">
    <location>
        <begin position="171"/>
        <end position="201"/>
    </location>
</feature>
<dbReference type="InterPro" id="IPR004358">
    <property type="entry name" value="Sig_transdc_His_kin-like_C"/>
</dbReference>
<dbReference type="SUPFAM" id="SSF55874">
    <property type="entry name" value="ATPase domain of HSP90 chaperone/DNA topoisomerase II/histidine kinase"/>
    <property type="match status" value="1"/>
</dbReference>
<comment type="catalytic activity">
    <reaction evidence="1">
        <text>ATP + protein L-histidine = ADP + protein N-phospho-L-histidine.</text>
        <dbReference type="EC" id="2.7.13.3"/>
    </reaction>
</comment>
<organism evidence="6 7">
    <name type="scientific">Marinospirillum insulare</name>
    <dbReference type="NCBI Taxonomy" id="217169"/>
    <lineage>
        <taxon>Bacteria</taxon>
        <taxon>Pseudomonadati</taxon>
        <taxon>Pseudomonadota</taxon>
        <taxon>Gammaproteobacteria</taxon>
        <taxon>Oceanospirillales</taxon>
        <taxon>Oceanospirillaceae</taxon>
        <taxon>Marinospirillum</taxon>
    </lineage>
</organism>
<dbReference type="InterPro" id="IPR036890">
    <property type="entry name" value="HATPase_C_sf"/>
</dbReference>
<dbReference type="Proteomes" id="UP001156682">
    <property type="component" value="Unassembled WGS sequence"/>
</dbReference>
<keyword evidence="4" id="KW-0175">Coiled coil</keyword>
<name>A0ABQ5ZS60_9GAMM</name>
<dbReference type="CDD" id="cd00082">
    <property type="entry name" value="HisKA"/>
    <property type="match status" value="1"/>
</dbReference>
<dbReference type="SMART" id="SM00387">
    <property type="entry name" value="HATPase_c"/>
    <property type="match status" value="1"/>
</dbReference>
<dbReference type="SUPFAM" id="SSF47384">
    <property type="entry name" value="Homodimeric domain of signal transducing histidine kinase"/>
    <property type="match status" value="1"/>
</dbReference>
<dbReference type="InterPro" id="IPR035965">
    <property type="entry name" value="PAS-like_dom_sf"/>
</dbReference>
<dbReference type="EC" id="2.7.13.3" evidence="2"/>
<dbReference type="InterPro" id="IPR005467">
    <property type="entry name" value="His_kinase_dom"/>
</dbReference>
<dbReference type="SMART" id="SM00388">
    <property type="entry name" value="HisKA"/>
    <property type="match status" value="1"/>
</dbReference>
<dbReference type="RefSeq" id="WP_051610318.1">
    <property type="nucleotide sequence ID" value="NZ_BSOR01000008.1"/>
</dbReference>
<evidence type="ECO:0000256" key="1">
    <source>
        <dbReference type="ARBA" id="ARBA00000085"/>
    </source>
</evidence>
<evidence type="ECO:0000313" key="7">
    <source>
        <dbReference type="Proteomes" id="UP001156682"/>
    </source>
</evidence>
<dbReference type="SUPFAM" id="SSF55785">
    <property type="entry name" value="PYP-like sensor domain (PAS domain)"/>
    <property type="match status" value="1"/>
</dbReference>
<accession>A0ABQ5ZS60</accession>
<evidence type="ECO:0000256" key="3">
    <source>
        <dbReference type="ARBA" id="ARBA00022553"/>
    </source>
</evidence>
<gene>
    <name evidence="6" type="ORF">GCM10007878_04110</name>
</gene>
<dbReference type="PANTHER" id="PTHR43065:SF47">
    <property type="match status" value="1"/>
</dbReference>
<sequence length="442" mass="48907">MGLLIASILFLSGALLLALLFVMQREKTLKAREIQLESIFDTSPTPLLVGYWLDGDYATERVNSAWIKKFQIPEAQVAGIKAGEFSWWVSASDRARLIHQAHAGLAVKEFNVWMRRADGEEFLGSLSSQTRLVKGRQMLVIAYEDISSNYQMQQQLRELNRTLEDRVEQRTFDLKQANTKLEETLQSLEKAQQDLIQSEKLAALGSLVAGVAHELNTPLGNALMSSTTLGKDIENLNHALQAGLMRSTLEDFLTESGQSLAILQRNLQRASGLISSFRQVAVDRTTSQLRQFNLNKVLIEAITLLQPLLKNTQYEVLIDVPESIEITSYPGPLGQVITNLVQNTLLHAFENQEQGLITLKAHLISDQSLVELSVQDNGAGMSEGLQKKVFDPFFTTKIGQGGTGLGLHLVHNIVTGILGGRIQLTSELGQGSNFILTFPSQI</sequence>
<evidence type="ECO:0000259" key="5">
    <source>
        <dbReference type="PROSITE" id="PS50109"/>
    </source>
</evidence>
<dbReference type="PRINTS" id="PR00344">
    <property type="entry name" value="BCTRLSENSOR"/>
</dbReference>
<dbReference type="PROSITE" id="PS50109">
    <property type="entry name" value="HIS_KIN"/>
    <property type="match status" value="1"/>
</dbReference>
<dbReference type="InterPro" id="IPR003594">
    <property type="entry name" value="HATPase_dom"/>
</dbReference>